<organism evidence="6 7">
    <name type="scientific">Microbacterium terrae</name>
    <dbReference type="NCBI Taxonomy" id="69369"/>
    <lineage>
        <taxon>Bacteria</taxon>
        <taxon>Bacillati</taxon>
        <taxon>Actinomycetota</taxon>
        <taxon>Actinomycetes</taxon>
        <taxon>Micrococcales</taxon>
        <taxon>Microbacteriaceae</taxon>
        <taxon>Microbacterium</taxon>
    </lineage>
</organism>
<dbReference type="InterPro" id="IPR000792">
    <property type="entry name" value="Tscrpt_reg_LuxR_C"/>
</dbReference>
<dbReference type="PATRIC" id="fig|92835.4.peg.2560"/>
<evidence type="ECO:0000259" key="5">
    <source>
        <dbReference type="PROSITE" id="PS50110"/>
    </source>
</evidence>
<keyword evidence="7" id="KW-1185">Reference proteome</keyword>
<dbReference type="SUPFAM" id="SSF52172">
    <property type="entry name" value="CheY-like"/>
    <property type="match status" value="1"/>
</dbReference>
<dbReference type="RefSeq" id="WP_045276420.1">
    <property type="nucleotide sequence ID" value="NZ_BAAAUP010000002.1"/>
</dbReference>
<dbReference type="Gene3D" id="3.40.50.2300">
    <property type="match status" value="1"/>
</dbReference>
<proteinExistence type="predicted"/>
<dbReference type="InterPro" id="IPR058245">
    <property type="entry name" value="NreC/VraR/RcsB-like_REC"/>
</dbReference>
<evidence type="ECO:0000256" key="2">
    <source>
        <dbReference type="ARBA" id="ARBA00023125"/>
    </source>
</evidence>
<reference evidence="6 7" key="1">
    <citation type="submission" date="2015-02" db="EMBL/GenBank/DDBJ databases">
        <title>Draft genome sequences of ten Microbacterium spp. with emphasis on heavy metal contaminated environments.</title>
        <authorList>
            <person name="Corretto E."/>
        </authorList>
    </citation>
    <scope>NUCLEOTIDE SEQUENCE [LARGE SCALE GENOMIC DNA]</scope>
    <source>
        <strain evidence="6 7">DSM 12510</strain>
    </source>
</reference>
<dbReference type="PROSITE" id="PS50043">
    <property type="entry name" value="HTH_LUXR_2"/>
    <property type="match status" value="1"/>
</dbReference>
<dbReference type="Pfam" id="PF00072">
    <property type="entry name" value="Response_reg"/>
    <property type="match status" value="1"/>
</dbReference>
<dbReference type="Proteomes" id="UP000033956">
    <property type="component" value="Unassembled WGS sequence"/>
</dbReference>
<dbReference type="Pfam" id="PF00196">
    <property type="entry name" value="GerE"/>
    <property type="match status" value="1"/>
</dbReference>
<dbReference type="CDD" id="cd06170">
    <property type="entry name" value="LuxR_C_like"/>
    <property type="match status" value="1"/>
</dbReference>
<dbReference type="InterPro" id="IPR039420">
    <property type="entry name" value="WalR-like"/>
</dbReference>
<dbReference type="InterPro" id="IPR016032">
    <property type="entry name" value="Sig_transdc_resp-reg_C-effctor"/>
</dbReference>
<keyword evidence="2" id="KW-0238">DNA-binding</keyword>
<dbReference type="SMART" id="SM00448">
    <property type="entry name" value="REC"/>
    <property type="match status" value="1"/>
</dbReference>
<keyword evidence="1 3" id="KW-0597">Phosphoprotein</keyword>
<evidence type="ECO:0000313" key="7">
    <source>
        <dbReference type="Proteomes" id="UP000033956"/>
    </source>
</evidence>
<dbReference type="PROSITE" id="PS50110">
    <property type="entry name" value="RESPONSE_REGULATORY"/>
    <property type="match status" value="1"/>
</dbReference>
<dbReference type="PRINTS" id="PR00038">
    <property type="entry name" value="HTHLUXR"/>
</dbReference>
<dbReference type="InterPro" id="IPR001789">
    <property type="entry name" value="Sig_transdc_resp-reg_receiver"/>
</dbReference>
<dbReference type="CDD" id="cd17535">
    <property type="entry name" value="REC_NarL-like"/>
    <property type="match status" value="1"/>
</dbReference>
<evidence type="ECO:0000313" key="6">
    <source>
        <dbReference type="EMBL" id="KJL38732.1"/>
    </source>
</evidence>
<evidence type="ECO:0000259" key="4">
    <source>
        <dbReference type="PROSITE" id="PS50043"/>
    </source>
</evidence>
<sequence>MSATFLVVDDHPVFRAGIAALFESAGYRGLPHAASAAEAVALARAHQPDLIIMDLGLPDESGINATAQIIGERPETRVLVVTMYDDDGTVQQALRAGAAGYIVKDAAHSEILAAAAATLQGSLVLGASLARYDQPLVGVPERDNPFGLTPRETEVLDLVARGLTNNQIAARLGLSGKTIANLVSILLVKCAASDRVDLAVITRRSAT</sequence>
<dbReference type="GO" id="GO:0003677">
    <property type="term" value="F:DNA binding"/>
    <property type="evidence" value="ECO:0007669"/>
    <property type="project" value="UniProtKB-KW"/>
</dbReference>
<dbReference type="STRING" id="92835.RS81_02527"/>
<dbReference type="OrthoDB" id="9808843at2"/>
<evidence type="ECO:0000256" key="1">
    <source>
        <dbReference type="ARBA" id="ARBA00022553"/>
    </source>
</evidence>
<feature type="domain" description="Response regulatory" evidence="5">
    <location>
        <begin position="4"/>
        <end position="119"/>
    </location>
</feature>
<dbReference type="PANTHER" id="PTHR43214">
    <property type="entry name" value="TWO-COMPONENT RESPONSE REGULATOR"/>
    <property type="match status" value="1"/>
</dbReference>
<dbReference type="SUPFAM" id="SSF46894">
    <property type="entry name" value="C-terminal effector domain of the bipartite response regulators"/>
    <property type="match status" value="1"/>
</dbReference>
<dbReference type="SMART" id="SM00421">
    <property type="entry name" value="HTH_LUXR"/>
    <property type="match status" value="1"/>
</dbReference>
<feature type="domain" description="HTH luxR-type" evidence="4">
    <location>
        <begin position="141"/>
        <end position="206"/>
    </location>
</feature>
<dbReference type="AlphaFoldDB" id="A0A0M2H4R8"/>
<accession>A0A0M2H4R8</accession>
<gene>
    <name evidence="6" type="primary">nreC_2</name>
    <name evidence="6" type="ORF">RS81_02527</name>
</gene>
<dbReference type="PANTHER" id="PTHR43214:SF43">
    <property type="entry name" value="TWO-COMPONENT RESPONSE REGULATOR"/>
    <property type="match status" value="1"/>
</dbReference>
<comment type="caution">
    <text evidence="6">The sequence shown here is derived from an EMBL/GenBank/DDBJ whole genome shotgun (WGS) entry which is preliminary data.</text>
</comment>
<dbReference type="GO" id="GO:0006355">
    <property type="term" value="P:regulation of DNA-templated transcription"/>
    <property type="evidence" value="ECO:0007669"/>
    <property type="project" value="InterPro"/>
</dbReference>
<dbReference type="GO" id="GO:0000160">
    <property type="term" value="P:phosphorelay signal transduction system"/>
    <property type="evidence" value="ECO:0007669"/>
    <property type="project" value="InterPro"/>
</dbReference>
<protein>
    <submittedName>
        <fullName evidence="6">Oxygen regulatory protein NreC</fullName>
    </submittedName>
</protein>
<dbReference type="EMBL" id="JYIZ01000054">
    <property type="protein sequence ID" value="KJL38732.1"/>
    <property type="molecule type" value="Genomic_DNA"/>
</dbReference>
<dbReference type="InterPro" id="IPR011006">
    <property type="entry name" value="CheY-like_superfamily"/>
</dbReference>
<name>A0A0M2H4R8_9MICO</name>
<evidence type="ECO:0000256" key="3">
    <source>
        <dbReference type="PROSITE-ProRule" id="PRU00169"/>
    </source>
</evidence>
<feature type="modified residue" description="4-aspartylphosphate" evidence="3">
    <location>
        <position position="54"/>
    </location>
</feature>